<organism evidence="5 6">
    <name type="scientific">Mycoplasmopsis bovirhinis</name>
    <dbReference type="NCBI Taxonomy" id="29553"/>
    <lineage>
        <taxon>Bacteria</taxon>
        <taxon>Bacillati</taxon>
        <taxon>Mycoplasmatota</taxon>
        <taxon>Mycoplasmoidales</taxon>
        <taxon>Metamycoplasmataceae</taxon>
        <taxon>Mycoplasmopsis</taxon>
    </lineage>
</organism>
<dbReference type="EMBL" id="LR214972">
    <property type="protein sequence ID" value="VEU63364.1"/>
    <property type="molecule type" value="Genomic_DNA"/>
</dbReference>
<keyword evidence="5" id="KW-0449">Lipoprotein</keyword>
<proteinExistence type="predicted"/>
<evidence type="ECO:0000256" key="3">
    <source>
        <dbReference type="SAM" id="SignalP"/>
    </source>
</evidence>
<evidence type="ECO:0000313" key="5">
    <source>
        <dbReference type="EMBL" id="VEU63364.1"/>
    </source>
</evidence>
<dbReference type="SUPFAM" id="SSF50494">
    <property type="entry name" value="Trypsin-like serine proteases"/>
    <property type="match status" value="1"/>
</dbReference>
<evidence type="ECO:0000256" key="2">
    <source>
        <dbReference type="SAM" id="MobiDB-lite"/>
    </source>
</evidence>
<gene>
    <name evidence="5" type="ORF">NCTC10118_00429</name>
</gene>
<keyword evidence="3" id="KW-0732">Signal</keyword>
<evidence type="ECO:0000313" key="6">
    <source>
        <dbReference type="Proteomes" id="UP000289952"/>
    </source>
</evidence>
<dbReference type="PROSITE" id="PS51257">
    <property type="entry name" value="PROKAR_LIPOPROTEIN"/>
    <property type="match status" value="1"/>
</dbReference>
<keyword evidence="1" id="KW-0472">Membrane</keyword>
<evidence type="ECO:0000256" key="1">
    <source>
        <dbReference type="ARBA" id="ARBA00022475"/>
    </source>
</evidence>
<dbReference type="OrthoDB" id="393864at2"/>
<accession>A0A449AEE7</accession>
<reference evidence="5 6" key="1">
    <citation type="submission" date="2019-01" db="EMBL/GenBank/DDBJ databases">
        <authorList>
            <consortium name="Pathogen Informatics"/>
        </authorList>
    </citation>
    <scope>NUCLEOTIDE SEQUENCE [LARGE SCALE GENOMIC DNA]</scope>
    <source>
        <strain evidence="5 6">NCTC10118</strain>
    </source>
</reference>
<sequence length="831" mass="95341">MKKFNKKILLLNGSILSLVGFFALTSCQSNEKKPNDPTNPGDVTTPGNGSGTTTPVDPNIFKKQLPSLQSVKEYVSGKSFDELFSVQGSFINSTNFKEQLTSKQFVDQVASNELTLTLKEAHSEDLYFVNVVNLEQDKVRVIFGYKNTEEFLNFEVDGFKQESNFIINQSPAPSQSQWGQYVNFTQKERYNKDMEQYDQGLERNTTLRETNIQTSQKQKFDQKANEVGVPTYDRSNRLGMTIPEYDTKGNFIGLNMQKKEAPKIYSWVDGYNKETFKNVGLARTITNEQYKTMALQTYQLKLTNWSVSIDEKERELAKEIMKNDDNLVNNLFDKIKDLNKRQELKDKLQRNITVAGVVDELISQAWKQIQSENSASDASKLYDEYIYYRQDLILEKMKNASGLSEKTKDNITKRVRETTNFRHLEPWYRSTTPHAGTAWIIDHEITSDGSYPKKFYFATNLHVIDTIDKENFQNFQLTVLSERTPSLYQKLQTIPMDDRYTSLNFNDSNKLALTRIFDGRDYLTKDPVDYLADKTFNKKEFIDFAVFEVDFSKTNFTEEQVRDITNNYADKNDQKISFVNYDYLNNYEKIDIPLALNKNELEKLKEYDSLYILGYPKTQSNGFFDFFLDRYEDEVLIANAKNTYSLWTNASYELYKKPGPTDDEVTKLNYEVGYGLSYALGYRTFTEKPGIVDQFLSAPLSGAGAYVSSDDGKEYVSMNLGYMPRRFAPGGGASGSSVRNQENKLVGIFHSVNSSSLTGIAAAFRSNGYDYKELYGTYNLPQYDVIYGGGKDQNVGKSYREAMLAKNPNLKTHLFPNGLSVVPEEFKFKNN</sequence>
<feature type="chain" id="PRO_5019106728" evidence="3">
    <location>
        <begin position="32"/>
        <end position="831"/>
    </location>
</feature>
<dbReference type="InterPro" id="IPR022382">
    <property type="entry name" value="Mycoplasma_peptidase_DUF31"/>
</dbReference>
<feature type="compositionally biased region" description="Low complexity" evidence="2">
    <location>
        <begin position="44"/>
        <end position="55"/>
    </location>
</feature>
<feature type="domain" description="DUF31" evidence="4">
    <location>
        <begin position="429"/>
        <end position="750"/>
    </location>
</feature>
<dbReference type="PRINTS" id="PR00840">
    <property type="entry name" value="Y06768FAMILY"/>
</dbReference>
<dbReference type="NCBIfam" id="NF045842">
    <property type="entry name" value="MIP_near_MIB"/>
    <property type="match status" value="1"/>
</dbReference>
<dbReference type="InterPro" id="IPR022381">
    <property type="entry name" value="Uncharacterised_MG067"/>
</dbReference>
<dbReference type="RefSeq" id="WP_129621548.1">
    <property type="nucleotide sequence ID" value="NZ_LR214972.1"/>
</dbReference>
<dbReference type="AlphaFoldDB" id="A0A449AEE7"/>
<keyword evidence="1" id="KW-1003">Cell membrane</keyword>
<keyword evidence="6" id="KW-1185">Reference proteome</keyword>
<feature type="region of interest" description="Disordered" evidence="2">
    <location>
        <begin position="29"/>
        <end position="58"/>
    </location>
</feature>
<dbReference type="InterPro" id="IPR009003">
    <property type="entry name" value="Peptidase_S1_PA"/>
</dbReference>
<feature type="signal peptide" evidence="3">
    <location>
        <begin position="1"/>
        <end position="31"/>
    </location>
</feature>
<dbReference type="Proteomes" id="UP000289952">
    <property type="component" value="Chromosome"/>
</dbReference>
<evidence type="ECO:0000259" key="4">
    <source>
        <dbReference type="Pfam" id="PF01732"/>
    </source>
</evidence>
<dbReference type="NCBIfam" id="NF045841">
    <property type="entry name" value="Ig_SerProt_MIP"/>
    <property type="match status" value="1"/>
</dbReference>
<name>A0A449AEE7_9BACT</name>
<protein>
    <submittedName>
        <fullName evidence="5">Membrane-associated lipoprotein</fullName>
    </submittedName>
</protein>
<dbReference type="Pfam" id="PF01732">
    <property type="entry name" value="Mycop_pep_DUF31"/>
    <property type="match status" value="1"/>
</dbReference>